<feature type="region of interest" description="Disordered" evidence="1">
    <location>
        <begin position="332"/>
        <end position="361"/>
    </location>
</feature>
<evidence type="ECO:0000313" key="3">
    <source>
        <dbReference type="Proteomes" id="UP001280121"/>
    </source>
</evidence>
<dbReference type="EMBL" id="JANJYI010000003">
    <property type="protein sequence ID" value="KAK2655373.1"/>
    <property type="molecule type" value="Genomic_DNA"/>
</dbReference>
<dbReference type="PANTHER" id="PTHR31286:SF60">
    <property type="entry name" value="PROTEIN, PUTATIVE-RELATED"/>
    <property type="match status" value="1"/>
</dbReference>
<proteinExistence type="predicted"/>
<dbReference type="AlphaFoldDB" id="A0AAD9XAC3"/>
<accession>A0AAD9XAC3</accession>
<feature type="compositionally biased region" description="Acidic residues" evidence="1">
    <location>
        <begin position="345"/>
        <end position="355"/>
    </location>
</feature>
<reference evidence="2" key="1">
    <citation type="journal article" date="2023" name="Plant J.">
        <title>Genome sequences and population genomics provide insights into the demographic history, inbreeding, and mutation load of two 'living fossil' tree species of Dipteronia.</title>
        <authorList>
            <person name="Feng Y."/>
            <person name="Comes H.P."/>
            <person name="Chen J."/>
            <person name="Zhu S."/>
            <person name="Lu R."/>
            <person name="Zhang X."/>
            <person name="Li P."/>
            <person name="Qiu J."/>
            <person name="Olsen K.M."/>
            <person name="Qiu Y."/>
        </authorList>
    </citation>
    <scope>NUCLEOTIDE SEQUENCE</scope>
    <source>
        <strain evidence="2">KIB01</strain>
    </source>
</reference>
<gene>
    <name evidence="2" type="ORF">Ddye_008425</name>
</gene>
<evidence type="ECO:0008006" key="4">
    <source>
        <dbReference type="Google" id="ProtNLM"/>
    </source>
</evidence>
<comment type="caution">
    <text evidence="2">The sequence shown here is derived from an EMBL/GenBank/DDBJ whole genome shotgun (WGS) entry which is preliminary data.</text>
</comment>
<dbReference type="PANTHER" id="PTHR31286">
    <property type="entry name" value="GLYCINE-RICH CELL WALL STRUCTURAL PROTEIN 1.8-LIKE"/>
    <property type="match status" value="1"/>
</dbReference>
<dbReference type="InterPro" id="IPR040256">
    <property type="entry name" value="At4g02000-like"/>
</dbReference>
<name>A0AAD9XAC3_9ROSI</name>
<feature type="compositionally biased region" description="Basic and acidic residues" evidence="1">
    <location>
        <begin position="332"/>
        <end position="342"/>
    </location>
</feature>
<evidence type="ECO:0000256" key="1">
    <source>
        <dbReference type="SAM" id="MobiDB-lite"/>
    </source>
</evidence>
<evidence type="ECO:0000313" key="2">
    <source>
        <dbReference type="EMBL" id="KAK2655373.1"/>
    </source>
</evidence>
<keyword evidence="3" id="KW-1185">Reference proteome</keyword>
<protein>
    <recommendedName>
        <fullName evidence="4">DUF4283 domain-containing protein</fullName>
    </recommendedName>
</protein>
<dbReference type="Proteomes" id="UP001280121">
    <property type="component" value="Unassembled WGS sequence"/>
</dbReference>
<organism evidence="2 3">
    <name type="scientific">Dipteronia dyeriana</name>
    <dbReference type="NCBI Taxonomy" id="168575"/>
    <lineage>
        <taxon>Eukaryota</taxon>
        <taxon>Viridiplantae</taxon>
        <taxon>Streptophyta</taxon>
        <taxon>Embryophyta</taxon>
        <taxon>Tracheophyta</taxon>
        <taxon>Spermatophyta</taxon>
        <taxon>Magnoliopsida</taxon>
        <taxon>eudicotyledons</taxon>
        <taxon>Gunneridae</taxon>
        <taxon>Pentapetalae</taxon>
        <taxon>rosids</taxon>
        <taxon>malvids</taxon>
        <taxon>Sapindales</taxon>
        <taxon>Sapindaceae</taxon>
        <taxon>Hippocastanoideae</taxon>
        <taxon>Acereae</taxon>
        <taxon>Dipteronia</taxon>
    </lineage>
</organism>
<sequence>MKSYAQAISSAIAPVSSAPKKKGDYVAIKVNPKAYEERLKLYSYSFISRVVLSKGEEPWKILALKEKLQSFWKLNSQWRLISLGRGFFQILLNSGEDKAKVWGIRPLHLKPGTLKLQPWTQNFNPNTQHIARGIEIPLKFDKATLKGDYGHFARMLIDVDLSKPLPDSIMIEVGDDCLFPTLFFENVPSFCSVCCSIGHSVASCHHATRFTGNITAEPNDKILERGRSKIRQEYKPKHMSRDVPTSRVFETIKSGIDVIVTKLVTSHPNKKTLDPTISSSSLRLIIPNGHGEALKNDAYLDDSTDPLHTEHVDIYPTSYPVITDMEASIDPPRVESHLHNPEGEASSDTDSEGTESDFNHPTALDITGVEIGESWADQSEDSGWKKVTIKKVRKIRNRFPMWFRPKLGLLKIN</sequence>